<dbReference type="GO" id="GO:0000976">
    <property type="term" value="F:transcription cis-regulatory region binding"/>
    <property type="evidence" value="ECO:0007669"/>
    <property type="project" value="TreeGrafter"/>
</dbReference>
<feature type="domain" description="HTH tetR-type" evidence="6">
    <location>
        <begin position="11"/>
        <end position="71"/>
    </location>
</feature>
<protein>
    <submittedName>
        <fullName evidence="7">TetR/AcrR family transcriptional regulator</fullName>
    </submittedName>
</protein>
<name>A0A5B9EBN9_9BACT</name>
<feature type="DNA-binding region" description="H-T-H motif" evidence="4">
    <location>
        <begin position="34"/>
        <end position="53"/>
    </location>
</feature>
<accession>A0A5B9EBN9</accession>
<dbReference type="EMBL" id="CP042806">
    <property type="protein sequence ID" value="QEE29588.1"/>
    <property type="molecule type" value="Genomic_DNA"/>
</dbReference>
<evidence type="ECO:0000256" key="5">
    <source>
        <dbReference type="SAM" id="Phobius"/>
    </source>
</evidence>
<dbReference type="PROSITE" id="PS50977">
    <property type="entry name" value="HTH_TETR_2"/>
    <property type="match status" value="1"/>
</dbReference>
<dbReference type="OrthoDB" id="268339at2"/>
<keyword evidence="5" id="KW-1133">Transmembrane helix</keyword>
<dbReference type="PANTHER" id="PTHR30055:SF234">
    <property type="entry name" value="HTH-TYPE TRANSCRIPTIONAL REGULATOR BETI"/>
    <property type="match status" value="1"/>
</dbReference>
<dbReference type="PRINTS" id="PR00455">
    <property type="entry name" value="HTHTETR"/>
</dbReference>
<keyword evidence="8" id="KW-1185">Reference proteome</keyword>
<dbReference type="Proteomes" id="UP000321820">
    <property type="component" value="Chromosome"/>
</dbReference>
<evidence type="ECO:0000256" key="2">
    <source>
        <dbReference type="ARBA" id="ARBA00023125"/>
    </source>
</evidence>
<dbReference type="InterPro" id="IPR001647">
    <property type="entry name" value="HTH_TetR"/>
</dbReference>
<keyword evidence="3" id="KW-0804">Transcription</keyword>
<dbReference type="KEGG" id="talb:FTW19_17270"/>
<reference evidence="7 8" key="1">
    <citation type="submission" date="2019-08" db="EMBL/GenBank/DDBJ databases">
        <title>Complete genome sequence of Terriglobus albidus strain ORNL.</title>
        <authorList>
            <person name="Podar M."/>
        </authorList>
    </citation>
    <scope>NUCLEOTIDE SEQUENCE [LARGE SCALE GENOMIC DNA]</scope>
    <source>
        <strain evidence="7 8">ORNL</strain>
    </source>
</reference>
<keyword evidence="1" id="KW-0805">Transcription regulation</keyword>
<dbReference type="GO" id="GO:0003700">
    <property type="term" value="F:DNA-binding transcription factor activity"/>
    <property type="evidence" value="ECO:0007669"/>
    <property type="project" value="TreeGrafter"/>
</dbReference>
<evidence type="ECO:0000256" key="3">
    <source>
        <dbReference type="ARBA" id="ARBA00023163"/>
    </source>
</evidence>
<dbReference type="InterPro" id="IPR050109">
    <property type="entry name" value="HTH-type_TetR-like_transc_reg"/>
</dbReference>
<organism evidence="7 8">
    <name type="scientific">Terriglobus albidus</name>
    <dbReference type="NCBI Taxonomy" id="1592106"/>
    <lineage>
        <taxon>Bacteria</taxon>
        <taxon>Pseudomonadati</taxon>
        <taxon>Acidobacteriota</taxon>
        <taxon>Terriglobia</taxon>
        <taxon>Terriglobales</taxon>
        <taxon>Acidobacteriaceae</taxon>
        <taxon>Terriglobus</taxon>
    </lineage>
</organism>
<sequence length="197" mass="22709">MAGSLRERQKEQTRMEMVRAAYDLFVRDGYDEVSMEAISEAAGVSRATLFNYFARKELILPEIARLRVERLKEFAGQMEAGARPVTRDEILAFILRIAREHEEIARGHRKLMMLAWFQPASYGYLLERRAEAVEVLSGLIDQMPRRKKLFSARMVAETIFAVLMATMLEWMVNEKLPVNWLSHTLEQRLGVAFAGVI</sequence>
<keyword evidence="5" id="KW-0812">Transmembrane</keyword>
<evidence type="ECO:0000256" key="4">
    <source>
        <dbReference type="PROSITE-ProRule" id="PRU00335"/>
    </source>
</evidence>
<dbReference type="InterPro" id="IPR009057">
    <property type="entry name" value="Homeodomain-like_sf"/>
</dbReference>
<evidence type="ECO:0000313" key="8">
    <source>
        <dbReference type="Proteomes" id="UP000321820"/>
    </source>
</evidence>
<dbReference type="PANTHER" id="PTHR30055">
    <property type="entry name" value="HTH-TYPE TRANSCRIPTIONAL REGULATOR RUTR"/>
    <property type="match status" value="1"/>
</dbReference>
<dbReference type="RefSeq" id="WP_147648780.1">
    <property type="nucleotide sequence ID" value="NZ_CP042806.1"/>
</dbReference>
<dbReference type="SUPFAM" id="SSF46689">
    <property type="entry name" value="Homeodomain-like"/>
    <property type="match status" value="1"/>
</dbReference>
<feature type="transmembrane region" description="Helical" evidence="5">
    <location>
        <begin position="154"/>
        <end position="172"/>
    </location>
</feature>
<keyword evidence="5" id="KW-0472">Membrane</keyword>
<dbReference type="Gene3D" id="1.10.357.10">
    <property type="entry name" value="Tetracycline Repressor, domain 2"/>
    <property type="match status" value="1"/>
</dbReference>
<evidence type="ECO:0000313" key="7">
    <source>
        <dbReference type="EMBL" id="QEE29588.1"/>
    </source>
</evidence>
<gene>
    <name evidence="7" type="ORF">FTW19_17270</name>
</gene>
<dbReference type="Pfam" id="PF00440">
    <property type="entry name" value="TetR_N"/>
    <property type="match status" value="1"/>
</dbReference>
<evidence type="ECO:0000259" key="6">
    <source>
        <dbReference type="PROSITE" id="PS50977"/>
    </source>
</evidence>
<proteinExistence type="predicted"/>
<evidence type="ECO:0000256" key="1">
    <source>
        <dbReference type="ARBA" id="ARBA00023015"/>
    </source>
</evidence>
<dbReference type="AlphaFoldDB" id="A0A5B9EBN9"/>
<keyword evidence="2 4" id="KW-0238">DNA-binding</keyword>